<keyword evidence="1" id="KW-1133">Transmembrane helix</keyword>
<comment type="caution">
    <text evidence="2">The sequence shown here is derived from an EMBL/GenBank/DDBJ whole genome shotgun (WGS) entry which is preliminary data.</text>
</comment>
<keyword evidence="3" id="KW-1185">Reference proteome</keyword>
<sequence length="157" mass="17640">MCGLKDKICTETPKTNRESMEFNDAWETYQNSHKVLSAVIKEVSWLKIQAAGEEEAALAIQAGEVYDDGIPVIAVLINGACSRKSYITNYIVLSGVYYFVSLVYMHLSLVLKSRRFYLQVQETLTVAVVIEHHLNANQQIPCVTRSGTNSLQPWKPT</sequence>
<proteinExistence type="predicted"/>
<evidence type="ECO:0000313" key="2">
    <source>
        <dbReference type="EMBL" id="KAJ8883072.1"/>
    </source>
</evidence>
<accession>A0ABQ9HFQ6</accession>
<reference evidence="2 3" key="1">
    <citation type="submission" date="2023-02" db="EMBL/GenBank/DDBJ databases">
        <title>LHISI_Scaffold_Assembly.</title>
        <authorList>
            <person name="Stuart O.P."/>
            <person name="Cleave R."/>
            <person name="Magrath M.J.L."/>
            <person name="Mikheyev A.S."/>
        </authorList>
    </citation>
    <scope>NUCLEOTIDE SEQUENCE [LARGE SCALE GENOMIC DNA]</scope>
    <source>
        <strain evidence="2">Daus_M_001</strain>
        <tissue evidence="2">Leg muscle</tissue>
    </source>
</reference>
<gene>
    <name evidence="2" type="ORF">PR048_014911</name>
</gene>
<evidence type="ECO:0000313" key="3">
    <source>
        <dbReference type="Proteomes" id="UP001159363"/>
    </source>
</evidence>
<evidence type="ECO:0000256" key="1">
    <source>
        <dbReference type="SAM" id="Phobius"/>
    </source>
</evidence>
<feature type="transmembrane region" description="Helical" evidence="1">
    <location>
        <begin position="90"/>
        <end position="111"/>
    </location>
</feature>
<dbReference type="Proteomes" id="UP001159363">
    <property type="component" value="Chromosome 4"/>
</dbReference>
<dbReference type="EMBL" id="JARBHB010000005">
    <property type="protein sequence ID" value="KAJ8883072.1"/>
    <property type="molecule type" value="Genomic_DNA"/>
</dbReference>
<keyword evidence="1" id="KW-0812">Transmembrane</keyword>
<protein>
    <submittedName>
        <fullName evidence="2">Uncharacterized protein</fullName>
    </submittedName>
</protein>
<organism evidence="2 3">
    <name type="scientific">Dryococelus australis</name>
    <dbReference type="NCBI Taxonomy" id="614101"/>
    <lineage>
        <taxon>Eukaryota</taxon>
        <taxon>Metazoa</taxon>
        <taxon>Ecdysozoa</taxon>
        <taxon>Arthropoda</taxon>
        <taxon>Hexapoda</taxon>
        <taxon>Insecta</taxon>
        <taxon>Pterygota</taxon>
        <taxon>Neoptera</taxon>
        <taxon>Polyneoptera</taxon>
        <taxon>Phasmatodea</taxon>
        <taxon>Verophasmatodea</taxon>
        <taxon>Anareolatae</taxon>
        <taxon>Phasmatidae</taxon>
        <taxon>Eurycanthinae</taxon>
        <taxon>Dryococelus</taxon>
    </lineage>
</organism>
<name>A0ABQ9HFQ6_9NEOP</name>
<keyword evidence="1" id="KW-0472">Membrane</keyword>